<keyword evidence="4" id="KW-1185">Reference proteome</keyword>
<keyword evidence="2" id="KW-1133">Transmembrane helix</keyword>
<evidence type="ECO:0000313" key="4">
    <source>
        <dbReference type="Proteomes" id="UP001605036"/>
    </source>
</evidence>
<proteinExistence type="predicted"/>
<evidence type="ECO:0000256" key="2">
    <source>
        <dbReference type="SAM" id="Phobius"/>
    </source>
</evidence>
<feature type="region of interest" description="Disordered" evidence="1">
    <location>
        <begin position="47"/>
        <end position="83"/>
    </location>
</feature>
<organism evidence="3 4">
    <name type="scientific">Riccia fluitans</name>
    <dbReference type="NCBI Taxonomy" id="41844"/>
    <lineage>
        <taxon>Eukaryota</taxon>
        <taxon>Viridiplantae</taxon>
        <taxon>Streptophyta</taxon>
        <taxon>Embryophyta</taxon>
        <taxon>Marchantiophyta</taxon>
        <taxon>Marchantiopsida</taxon>
        <taxon>Marchantiidae</taxon>
        <taxon>Marchantiales</taxon>
        <taxon>Ricciaceae</taxon>
        <taxon>Riccia</taxon>
    </lineage>
</organism>
<reference evidence="3 4" key="1">
    <citation type="submission" date="2024-09" db="EMBL/GenBank/DDBJ databases">
        <title>Chromosome-scale assembly of Riccia fluitans.</title>
        <authorList>
            <person name="Paukszto L."/>
            <person name="Sawicki J."/>
            <person name="Karawczyk K."/>
            <person name="Piernik-Szablinska J."/>
            <person name="Szczecinska M."/>
            <person name="Mazdziarz M."/>
        </authorList>
    </citation>
    <scope>NUCLEOTIDE SEQUENCE [LARGE SCALE GENOMIC DNA]</scope>
    <source>
        <strain evidence="3">Rf_01</strain>
        <tissue evidence="3">Aerial parts of the thallus</tissue>
    </source>
</reference>
<accession>A0ABD1XZZ1</accession>
<sequence length="83" mass="9102">MYTAMADDVSTILVTGAVLVTITILCFLSYKAFKILKTKFRARRQMQCQTSPRPPSQIQVIDMNGTSPGSASPFNPLTMSTNV</sequence>
<evidence type="ECO:0000256" key="1">
    <source>
        <dbReference type="SAM" id="MobiDB-lite"/>
    </source>
</evidence>
<keyword evidence="2" id="KW-0472">Membrane</keyword>
<name>A0ABD1XZZ1_9MARC</name>
<gene>
    <name evidence="3" type="ORF">R1flu_025900</name>
</gene>
<keyword evidence="2" id="KW-0812">Transmembrane</keyword>
<evidence type="ECO:0000313" key="3">
    <source>
        <dbReference type="EMBL" id="KAL2614208.1"/>
    </source>
</evidence>
<dbReference type="AlphaFoldDB" id="A0ABD1XZZ1"/>
<comment type="caution">
    <text evidence="3">The sequence shown here is derived from an EMBL/GenBank/DDBJ whole genome shotgun (WGS) entry which is preliminary data.</text>
</comment>
<dbReference type="Proteomes" id="UP001605036">
    <property type="component" value="Unassembled WGS sequence"/>
</dbReference>
<feature type="transmembrane region" description="Helical" evidence="2">
    <location>
        <begin position="12"/>
        <end position="33"/>
    </location>
</feature>
<protein>
    <submittedName>
        <fullName evidence="3">Uncharacterized protein</fullName>
    </submittedName>
</protein>
<dbReference type="EMBL" id="JBHFFA010000007">
    <property type="protein sequence ID" value="KAL2614208.1"/>
    <property type="molecule type" value="Genomic_DNA"/>
</dbReference>